<comment type="caution">
    <text evidence="2">The sequence shown here is derived from an EMBL/GenBank/DDBJ whole genome shotgun (WGS) entry which is preliminary data.</text>
</comment>
<gene>
    <name evidence="2" type="ORF">M9458_016719</name>
</gene>
<dbReference type="Proteomes" id="UP001529510">
    <property type="component" value="Unassembled WGS sequence"/>
</dbReference>
<organism evidence="2 3">
    <name type="scientific">Cirrhinus mrigala</name>
    <name type="common">Mrigala</name>
    <dbReference type="NCBI Taxonomy" id="683832"/>
    <lineage>
        <taxon>Eukaryota</taxon>
        <taxon>Metazoa</taxon>
        <taxon>Chordata</taxon>
        <taxon>Craniata</taxon>
        <taxon>Vertebrata</taxon>
        <taxon>Euteleostomi</taxon>
        <taxon>Actinopterygii</taxon>
        <taxon>Neopterygii</taxon>
        <taxon>Teleostei</taxon>
        <taxon>Ostariophysi</taxon>
        <taxon>Cypriniformes</taxon>
        <taxon>Cyprinidae</taxon>
        <taxon>Labeoninae</taxon>
        <taxon>Labeonini</taxon>
        <taxon>Cirrhinus</taxon>
    </lineage>
</organism>
<dbReference type="PANTHER" id="PTHR15535:SF15">
    <property type="entry name" value="CELL MIGRATION-INDUCING AND HYALURONAN-BINDING PROTEIN"/>
    <property type="match status" value="1"/>
</dbReference>
<dbReference type="AlphaFoldDB" id="A0ABD0QV62"/>
<feature type="domain" description="CEMIP beta-helix" evidence="1">
    <location>
        <begin position="1"/>
        <end position="68"/>
    </location>
</feature>
<feature type="non-terminal residue" evidence="2">
    <location>
        <position position="1"/>
    </location>
</feature>
<dbReference type="InterPro" id="IPR052252">
    <property type="entry name" value="CEMIP/CEMIP2"/>
</dbReference>
<sequence length="69" mass="7694">VKDVVGYDALGHCFFTEDGPEERNTFDHCLGLLVKASTLLPSDRDSKMCRDITNGAYPGYVAKPRQDCR</sequence>
<dbReference type="Pfam" id="PF24606">
    <property type="entry name" value="CEMIP_beta-hel"/>
    <property type="match status" value="1"/>
</dbReference>
<name>A0ABD0QV62_CIRMR</name>
<evidence type="ECO:0000313" key="2">
    <source>
        <dbReference type="EMBL" id="KAL0189620.1"/>
    </source>
</evidence>
<protein>
    <recommendedName>
        <fullName evidence="1">CEMIP beta-helix domain-containing protein</fullName>
    </recommendedName>
</protein>
<reference evidence="2 3" key="1">
    <citation type="submission" date="2024-05" db="EMBL/GenBank/DDBJ databases">
        <title>Genome sequencing and assembly of Indian major carp, Cirrhinus mrigala (Hamilton, 1822).</title>
        <authorList>
            <person name="Mohindra V."/>
            <person name="Chowdhury L.M."/>
            <person name="Lal K."/>
            <person name="Jena J.K."/>
        </authorList>
    </citation>
    <scope>NUCLEOTIDE SEQUENCE [LARGE SCALE GENOMIC DNA]</scope>
    <source>
        <strain evidence="2">CM1030</strain>
        <tissue evidence="2">Blood</tissue>
    </source>
</reference>
<proteinExistence type="predicted"/>
<accession>A0ABD0QV62</accession>
<dbReference type="PANTHER" id="PTHR15535">
    <property type="entry name" value="TRANSMEMBRANE PROTEIN 2-RELATED"/>
    <property type="match status" value="1"/>
</dbReference>
<keyword evidence="3" id="KW-1185">Reference proteome</keyword>
<evidence type="ECO:0000313" key="3">
    <source>
        <dbReference type="Proteomes" id="UP001529510"/>
    </source>
</evidence>
<evidence type="ECO:0000259" key="1">
    <source>
        <dbReference type="Pfam" id="PF24606"/>
    </source>
</evidence>
<dbReference type="InterPro" id="IPR055401">
    <property type="entry name" value="CEMIP_beta-hel_dom"/>
</dbReference>
<dbReference type="EMBL" id="JAMKFB020000007">
    <property type="protein sequence ID" value="KAL0189620.1"/>
    <property type="molecule type" value="Genomic_DNA"/>
</dbReference>